<evidence type="ECO:0000313" key="4">
    <source>
        <dbReference type="Proteomes" id="UP000732619"/>
    </source>
</evidence>
<protein>
    <submittedName>
        <fullName evidence="3">Uncharacterized protein</fullName>
    </submittedName>
</protein>
<evidence type="ECO:0000313" key="3">
    <source>
        <dbReference type="EMBL" id="MBE6512070.1"/>
    </source>
</evidence>
<accession>A0A8T3VQ08</accession>
<keyword evidence="2" id="KW-0812">Transmembrane</keyword>
<sequence>MAIGRRSRNSRNQQNKNVLITRNPTNSKNSRASRQSGRTKKPNGSLSSIWSKSSVQKKPRSPRQVLLMIIILIAFICGLALGISMITGIGSEPSSGEVQYMNVTDNITAYENSSYDLHDENGTQISYYDFHENVTEGQEITAFNASNSADIY</sequence>
<name>A0A8T3VQ08_METOL</name>
<feature type="compositionally biased region" description="Polar residues" evidence="1">
    <location>
        <begin position="18"/>
        <end position="54"/>
    </location>
</feature>
<proteinExistence type="predicted"/>
<organism evidence="3 4">
    <name type="scientific">Methanobrevibacter olleyae</name>
    <dbReference type="NCBI Taxonomy" id="294671"/>
    <lineage>
        <taxon>Archaea</taxon>
        <taxon>Methanobacteriati</taxon>
        <taxon>Methanobacteriota</taxon>
        <taxon>Methanomada group</taxon>
        <taxon>Methanobacteria</taxon>
        <taxon>Methanobacteriales</taxon>
        <taxon>Methanobacteriaceae</taxon>
        <taxon>Methanobrevibacter</taxon>
    </lineage>
</organism>
<comment type="caution">
    <text evidence="3">The sequence shown here is derived from an EMBL/GenBank/DDBJ whole genome shotgun (WGS) entry which is preliminary data.</text>
</comment>
<feature type="transmembrane region" description="Helical" evidence="2">
    <location>
        <begin position="65"/>
        <end position="86"/>
    </location>
</feature>
<dbReference type="Proteomes" id="UP000732619">
    <property type="component" value="Unassembled WGS sequence"/>
</dbReference>
<dbReference type="EMBL" id="SUTG01000007">
    <property type="protein sequence ID" value="MBE6512070.1"/>
    <property type="molecule type" value="Genomic_DNA"/>
</dbReference>
<reference evidence="3" key="1">
    <citation type="submission" date="2019-04" db="EMBL/GenBank/DDBJ databases">
        <title>Evolution of Biomass-Degrading Anaerobic Consortia Revealed by Metagenomics.</title>
        <authorList>
            <person name="Peng X."/>
        </authorList>
    </citation>
    <scope>NUCLEOTIDE SEQUENCE</scope>
    <source>
        <strain evidence="3">SIG14</strain>
    </source>
</reference>
<evidence type="ECO:0000256" key="1">
    <source>
        <dbReference type="SAM" id="MobiDB-lite"/>
    </source>
</evidence>
<keyword evidence="2" id="KW-1133">Transmembrane helix</keyword>
<keyword evidence="2" id="KW-0472">Membrane</keyword>
<dbReference type="AlphaFoldDB" id="A0A8T3VQ08"/>
<evidence type="ECO:0000256" key="2">
    <source>
        <dbReference type="SAM" id="Phobius"/>
    </source>
</evidence>
<gene>
    <name evidence="3" type="ORF">E7Z75_02810</name>
</gene>
<feature type="region of interest" description="Disordered" evidence="1">
    <location>
        <begin position="1"/>
        <end position="59"/>
    </location>
</feature>